<dbReference type="PRINTS" id="PR00509">
    <property type="entry name" value="PGMPMM"/>
</dbReference>
<keyword evidence="17" id="KW-1185">Reference proteome</keyword>
<comment type="pathway">
    <text evidence="3">Nucleotide-sugar biosynthesis; GDP-alpha-D-mannose biosynthesis; alpha-D-mannose 1-phosphate from D-fructose 6-phosphate: step 2/2.</text>
</comment>
<comment type="caution">
    <text evidence="16">The sequence shown here is derived from an EMBL/GenBank/DDBJ whole genome shotgun (WGS) entry which is preliminary data.</text>
</comment>
<dbReference type="SUPFAM" id="SSF55957">
    <property type="entry name" value="Phosphoglucomutase, C-terminal domain"/>
    <property type="match status" value="1"/>
</dbReference>
<dbReference type="Proteomes" id="UP000029577">
    <property type="component" value="Unassembled WGS sequence"/>
</dbReference>
<dbReference type="InterPro" id="IPR005846">
    <property type="entry name" value="A-D-PHexomutase_a/b/a-III"/>
</dbReference>
<dbReference type="InterPro" id="IPR005841">
    <property type="entry name" value="Alpha-D-phosphohexomutase_SF"/>
</dbReference>
<evidence type="ECO:0000256" key="2">
    <source>
        <dbReference type="ARBA" id="ARBA00001946"/>
    </source>
</evidence>
<evidence type="ECO:0000256" key="9">
    <source>
        <dbReference type="ARBA" id="ARBA00022842"/>
    </source>
</evidence>
<evidence type="ECO:0000313" key="17">
    <source>
        <dbReference type="Proteomes" id="UP000029577"/>
    </source>
</evidence>
<dbReference type="InterPro" id="IPR005843">
    <property type="entry name" value="A-D-PHexomutase_C"/>
</dbReference>
<dbReference type="PROSITE" id="PS00710">
    <property type="entry name" value="PGM_PMM"/>
    <property type="match status" value="1"/>
</dbReference>
<dbReference type="PANTHER" id="PTHR43771">
    <property type="entry name" value="PHOSPHOMANNOMUTASE"/>
    <property type="match status" value="1"/>
</dbReference>
<dbReference type="InterPro" id="IPR005845">
    <property type="entry name" value="A-D-PHexomutase_a/b/a-II"/>
</dbReference>
<dbReference type="AlphaFoldDB" id="A0A095VK40"/>
<gene>
    <name evidence="16" type="ORF">HA49_06780</name>
</gene>
<dbReference type="Pfam" id="PF02878">
    <property type="entry name" value="PGM_PMM_I"/>
    <property type="match status" value="1"/>
</dbReference>
<comment type="similarity">
    <text evidence="4 11">Belongs to the phosphohexose mutase family.</text>
</comment>
<dbReference type="EMBL" id="JPKR02000004">
    <property type="protein sequence ID" value="KGD74980.1"/>
    <property type="molecule type" value="Genomic_DNA"/>
</dbReference>
<keyword evidence="7" id="KW-0597">Phosphoprotein</keyword>
<dbReference type="InterPro" id="IPR016066">
    <property type="entry name" value="A-D-PHexomutase_CS"/>
</dbReference>
<dbReference type="SUPFAM" id="SSF53738">
    <property type="entry name" value="Phosphoglucomutase, first 3 domains"/>
    <property type="match status" value="3"/>
</dbReference>
<evidence type="ECO:0000259" key="14">
    <source>
        <dbReference type="Pfam" id="PF02879"/>
    </source>
</evidence>
<evidence type="ECO:0000313" key="16">
    <source>
        <dbReference type="EMBL" id="KGD74980.1"/>
    </source>
</evidence>
<proteinExistence type="inferred from homology"/>
<dbReference type="GO" id="GO:0005975">
    <property type="term" value="P:carbohydrate metabolic process"/>
    <property type="evidence" value="ECO:0007669"/>
    <property type="project" value="InterPro"/>
</dbReference>
<dbReference type="Pfam" id="PF02880">
    <property type="entry name" value="PGM_PMM_III"/>
    <property type="match status" value="1"/>
</dbReference>
<accession>A0A095VK40</accession>
<evidence type="ECO:0000259" key="13">
    <source>
        <dbReference type="Pfam" id="PF02878"/>
    </source>
</evidence>
<evidence type="ECO:0000256" key="11">
    <source>
        <dbReference type="RuleBase" id="RU004326"/>
    </source>
</evidence>
<evidence type="ECO:0000256" key="4">
    <source>
        <dbReference type="ARBA" id="ARBA00010231"/>
    </source>
</evidence>
<dbReference type="Gene3D" id="3.30.310.50">
    <property type="entry name" value="Alpha-D-phosphohexomutase, C-terminal domain"/>
    <property type="match status" value="1"/>
</dbReference>
<sequence length="459" mass="51263">MSTKLSCFKAYDIRGKLDVELDCDVAYRIGRAYGQFLNPKKVVIGGDVRLTSENLKLSLARGLQDSGVDVIDLGTTGTEEVYFATSHLNADGGIEVTASHNPLDYNGMKLVKEFSKPISGDTGLRDIQRLAEENSFPDVVNSQRGTYNQLSTLVQYVSMILNFIDLKNISRPIKLVVNSGNGAAGHVIDEIEKIFIEKKVPISFIKIHHNPDGNFPNGIPNPLLPDCRQDTTDAVIAHNADMGIAFDGDFDRCFLFDECGCFIEGYYIVGLLAESFLEKNVNEKIIHDPRLSWNTIDIVTTCGGIPVESKTGHAFIKEKMRSEDAVYGGEMSAHHYFRDFFYCDSGMIPWLLVVELLCVKNTTLSSLVNKRIDKYPASGEININLKNPSVAIDYIHSYYKGIAVNIDFLDGLSIEFENWRFNLRSSNTEPVVRLNVESKGNKSLMQLKTQELLDILKSF</sequence>
<organism evidence="16 17">
    <name type="scientific">Tatumella morbirosei</name>
    <dbReference type="NCBI Taxonomy" id="642227"/>
    <lineage>
        <taxon>Bacteria</taxon>
        <taxon>Pseudomonadati</taxon>
        <taxon>Pseudomonadota</taxon>
        <taxon>Gammaproteobacteria</taxon>
        <taxon>Enterobacterales</taxon>
        <taxon>Erwiniaceae</taxon>
        <taxon>Tatumella</taxon>
    </lineage>
</organism>
<dbReference type="STRING" id="642227.HA49_06780"/>
<dbReference type="PANTHER" id="PTHR43771:SF1">
    <property type="entry name" value="PHOSPHOMANNOMUTASE"/>
    <property type="match status" value="1"/>
</dbReference>
<feature type="domain" description="Alpha-D-phosphohexomutase alpha/beta/alpha" evidence="14">
    <location>
        <begin position="155"/>
        <end position="260"/>
    </location>
</feature>
<evidence type="ECO:0000256" key="10">
    <source>
        <dbReference type="ARBA" id="ARBA00023235"/>
    </source>
</evidence>
<evidence type="ECO:0000259" key="15">
    <source>
        <dbReference type="Pfam" id="PF02880"/>
    </source>
</evidence>
<dbReference type="CDD" id="cd03089">
    <property type="entry name" value="PMM_PGM"/>
    <property type="match status" value="1"/>
</dbReference>
<protein>
    <recommendedName>
        <fullName evidence="6">Phosphomannomutase</fullName>
        <ecNumber evidence="5">5.4.2.8</ecNumber>
    </recommendedName>
</protein>
<dbReference type="InterPro" id="IPR005844">
    <property type="entry name" value="A-D-PHexomutase_a/b/a-I"/>
</dbReference>
<keyword evidence="8 11" id="KW-0479">Metal-binding</keyword>
<comment type="catalytic activity">
    <reaction evidence="1">
        <text>alpha-D-mannose 1-phosphate = D-mannose 6-phosphate</text>
        <dbReference type="Rhea" id="RHEA:11140"/>
        <dbReference type="ChEBI" id="CHEBI:58409"/>
        <dbReference type="ChEBI" id="CHEBI:58735"/>
        <dbReference type="EC" id="5.4.2.8"/>
    </reaction>
</comment>
<keyword evidence="9 11" id="KW-0460">Magnesium</keyword>
<evidence type="ECO:0000256" key="3">
    <source>
        <dbReference type="ARBA" id="ARBA00004699"/>
    </source>
</evidence>
<dbReference type="RefSeq" id="WP_038018174.1">
    <property type="nucleotide sequence ID" value="NZ_JPKR02000004.1"/>
</dbReference>
<evidence type="ECO:0000256" key="5">
    <source>
        <dbReference type="ARBA" id="ARBA00012730"/>
    </source>
</evidence>
<dbReference type="InterPro" id="IPR016055">
    <property type="entry name" value="A-D-PHexomutase_a/b/a-I/II/III"/>
</dbReference>
<reference evidence="16" key="1">
    <citation type="submission" date="2014-12" db="EMBL/GenBank/DDBJ databases">
        <title>The draft genome of the Tatumella morbirosei type strain, LMG23360T isolated from pineapple rot.</title>
        <authorList>
            <person name="Smits T.H."/>
            <person name="Palmer M."/>
            <person name="Venter S.N."/>
            <person name="Duffy B."/>
            <person name="Steenkamp E.T."/>
            <person name="Chan W.Y."/>
            <person name="Coutinho T.A."/>
            <person name="Coetzee M.P."/>
            <person name="De Maayer P."/>
        </authorList>
    </citation>
    <scope>NUCLEOTIDE SEQUENCE [LARGE SCALE GENOMIC DNA]</scope>
    <source>
        <strain evidence="16">LMG 23360</strain>
    </source>
</reference>
<dbReference type="OrthoDB" id="9803322at2"/>
<feature type="domain" description="Alpha-D-phosphohexomutase C-terminal" evidence="12">
    <location>
        <begin position="381"/>
        <end position="450"/>
    </location>
</feature>
<dbReference type="Pfam" id="PF00408">
    <property type="entry name" value="PGM_PMM_IV"/>
    <property type="match status" value="1"/>
</dbReference>
<dbReference type="EC" id="5.4.2.8" evidence="5"/>
<dbReference type="InterPro" id="IPR036900">
    <property type="entry name" value="A-D-PHexomutase_C_sf"/>
</dbReference>
<dbReference type="Pfam" id="PF02879">
    <property type="entry name" value="PGM_PMM_II"/>
    <property type="match status" value="1"/>
</dbReference>
<evidence type="ECO:0000256" key="7">
    <source>
        <dbReference type="ARBA" id="ARBA00022553"/>
    </source>
</evidence>
<evidence type="ECO:0000256" key="8">
    <source>
        <dbReference type="ARBA" id="ARBA00022723"/>
    </source>
</evidence>
<dbReference type="Gene3D" id="3.40.120.10">
    <property type="entry name" value="Alpha-D-Glucose-1,6-Bisphosphate, subunit A, domain 3"/>
    <property type="match status" value="3"/>
</dbReference>
<feature type="domain" description="Alpha-D-phosphohexomutase alpha/beta/alpha" evidence="13">
    <location>
        <begin position="8"/>
        <end position="136"/>
    </location>
</feature>
<evidence type="ECO:0000256" key="6">
    <source>
        <dbReference type="ARBA" id="ARBA00021706"/>
    </source>
</evidence>
<evidence type="ECO:0000259" key="12">
    <source>
        <dbReference type="Pfam" id="PF00408"/>
    </source>
</evidence>
<comment type="cofactor">
    <cofactor evidence="2">
        <name>Mg(2+)</name>
        <dbReference type="ChEBI" id="CHEBI:18420"/>
    </cofactor>
</comment>
<name>A0A095VK40_9GAMM</name>
<keyword evidence="10 16" id="KW-0413">Isomerase</keyword>
<dbReference type="GO" id="GO:0000287">
    <property type="term" value="F:magnesium ion binding"/>
    <property type="evidence" value="ECO:0007669"/>
    <property type="project" value="InterPro"/>
</dbReference>
<dbReference type="eggNOG" id="COG1109">
    <property type="taxonomic scope" value="Bacteria"/>
</dbReference>
<feature type="domain" description="Alpha-D-phosphohexomutase alpha/beta/alpha" evidence="15">
    <location>
        <begin position="265"/>
        <end position="375"/>
    </location>
</feature>
<dbReference type="GO" id="GO:0004615">
    <property type="term" value="F:phosphomannomutase activity"/>
    <property type="evidence" value="ECO:0007669"/>
    <property type="project" value="UniProtKB-EC"/>
</dbReference>
<evidence type="ECO:0000256" key="1">
    <source>
        <dbReference type="ARBA" id="ARBA00000586"/>
    </source>
</evidence>